<name>A0A381TAR0_9ZZZZ</name>
<reference evidence="1" key="1">
    <citation type="submission" date="2018-05" db="EMBL/GenBank/DDBJ databases">
        <authorList>
            <person name="Lanie J.A."/>
            <person name="Ng W.-L."/>
            <person name="Kazmierczak K.M."/>
            <person name="Andrzejewski T.M."/>
            <person name="Davidsen T.M."/>
            <person name="Wayne K.J."/>
            <person name="Tettelin H."/>
            <person name="Glass J.I."/>
            <person name="Rusch D."/>
            <person name="Podicherti R."/>
            <person name="Tsui H.-C.T."/>
            <person name="Winkler M.E."/>
        </authorList>
    </citation>
    <scope>NUCLEOTIDE SEQUENCE</scope>
</reference>
<proteinExistence type="predicted"/>
<dbReference type="AlphaFoldDB" id="A0A381TAR0"/>
<dbReference type="EMBL" id="UINC01004098">
    <property type="protein sequence ID" value="SVA11767.1"/>
    <property type="molecule type" value="Genomic_DNA"/>
</dbReference>
<gene>
    <name evidence="1" type="ORF">METZ01_LOCUS64621</name>
</gene>
<evidence type="ECO:0000313" key="1">
    <source>
        <dbReference type="EMBL" id="SVA11767.1"/>
    </source>
</evidence>
<protein>
    <submittedName>
        <fullName evidence="1">Uncharacterized protein</fullName>
    </submittedName>
</protein>
<organism evidence="1">
    <name type="scientific">marine metagenome</name>
    <dbReference type="NCBI Taxonomy" id="408172"/>
    <lineage>
        <taxon>unclassified sequences</taxon>
        <taxon>metagenomes</taxon>
        <taxon>ecological metagenomes</taxon>
    </lineage>
</organism>
<accession>A0A381TAR0</accession>
<sequence>MFELRFTVHKFGGESTLHLSVI</sequence>